<dbReference type="GO" id="GO:0030956">
    <property type="term" value="C:glutamyl-tRNA(Gln) amidotransferase complex"/>
    <property type="evidence" value="ECO:0007669"/>
    <property type="project" value="TreeGrafter"/>
</dbReference>
<gene>
    <name evidence="2" type="ORF">J437_LFUL016051</name>
</gene>
<dbReference type="SUPFAM" id="SSF75304">
    <property type="entry name" value="Amidase signature (AS) enzymes"/>
    <property type="match status" value="1"/>
</dbReference>
<accession>A0A8K0PB65</accession>
<proteinExistence type="predicted"/>
<dbReference type="InterPro" id="IPR000120">
    <property type="entry name" value="Amidase"/>
</dbReference>
<protein>
    <recommendedName>
        <fullName evidence="1">Amidase domain-containing protein</fullName>
    </recommendedName>
</protein>
<dbReference type="GO" id="GO:0050567">
    <property type="term" value="F:glutaminyl-tRNA synthase (glutamine-hydrolyzing) activity"/>
    <property type="evidence" value="ECO:0007669"/>
    <property type="project" value="TreeGrafter"/>
</dbReference>
<dbReference type="GO" id="GO:0005739">
    <property type="term" value="C:mitochondrion"/>
    <property type="evidence" value="ECO:0007669"/>
    <property type="project" value="TreeGrafter"/>
</dbReference>
<dbReference type="PANTHER" id="PTHR11895:SF7">
    <property type="entry name" value="GLUTAMYL-TRNA(GLN) AMIDOTRANSFERASE SUBUNIT A, MITOCHONDRIAL"/>
    <property type="match status" value="1"/>
</dbReference>
<dbReference type="GO" id="GO:0032543">
    <property type="term" value="P:mitochondrial translation"/>
    <property type="evidence" value="ECO:0007669"/>
    <property type="project" value="TreeGrafter"/>
</dbReference>
<dbReference type="Gene3D" id="3.90.1300.10">
    <property type="entry name" value="Amidase signature (AS) domain"/>
    <property type="match status" value="1"/>
</dbReference>
<reference evidence="2" key="1">
    <citation type="submission" date="2013-04" db="EMBL/GenBank/DDBJ databases">
        <authorList>
            <person name="Qu J."/>
            <person name="Murali S.C."/>
            <person name="Bandaranaike D."/>
            <person name="Bellair M."/>
            <person name="Blankenburg K."/>
            <person name="Chao H."/>
            <person name="Dinh H."/>
            <person name="Doddapaneni H."/>
            <person name="Downs B."/>
            <person name="Dugan-Rocha S."/>
            <person name="Elkadiri S."/>
            <person name="Gnanaolivu R.D."/>
            <person name="Hernandez B."/>
            <person name="Javaid M."/>
            <person name="Jayaseelan J.C."/>
            <person name="Lee S."/>
            <person name="Li M."/>
            <person name="Ming W."/>
            <person name="Munidasa M."/>
            <person name="Muniz J."/>
            <person name="Nguyen L."/>
            <person name="Ongeri F."/>
            <person name="Osuji N."/>
            <person name="Pu L.-L."/>
            <person name="Puazo M."/>
            <person name="Qu C."/>
            <person name="Quiroz J."/>
            <person name="Raj R."/>
            <person name="Weissenberger G."/>
            <person name="Xin Y."/>
            <person name="Zou X."/>
            <person name="Han Y."/>
            <person name="Richards S."/>
            <person name="Worley K."/>
            <person name="Muzny D."/>
            <person name="Gibbs R."/>
        </authorList>
    </citation>
    <scope>NUCLEOTIDE SEQUENCE</scope>
    <source>
        <strain evidence="2">Sampled in the wild</strain>
    </source>
</reference>
<dbReference type="InterPro" id="IPR036928">
    <property type="entry name" value="AS_sf"/>
</dbReference>
<feature type="domain" description="Amidase" evidence="1">
    <location>
        <begin position="2"/>
        <end position="137"/>
    </location>
</feature>
<organism evidence="2 3">
    <name type="scientific">Ladona fulva</name>
    <name type="common">Scarce chaser dragonfly</name>
    <name type="synonym">Libellula fulva</name>
    <dbReference type="NCBI Taxonomy" id="123851"/>
    <lineage>
        <taxon>Eukaryota</taxon>
        <taxon>Metazoa</taxon>
        <taxon>Ecdysozoa</taxon>
        <taxon>Arthropoda</taxon>
        <taxon>Hexapoda</taxon>
        <taxon>Insecta</taxon>
        <taxon>Pterygota</taxon>
        <taxon>Palaeoptera</taxon>
        <taxon>Odonata</taxon>
        <taxon>Epiprocta</taxon>
        <taxon>Anisoptera</taxon>
        <taxon>Libelluloidea</taxon>
        <taxon>Libellulidae</taxon>
        <taxon>Ladona</taxon>
    </lineage>
</organism>
<evidence type="ECO:0000313" key="3">
    <source>
        <dbReference type="Proteomes" id="UP000792457"/>
    </source>
</evidence>
<dbReference type="OrthoDB" id="421993at2759"/>
<keyword evidence="3" id="KW-1185">Reference proteome</keyword>
<comment type="caution">
    <text evidence="2">The sequence shown here is derived from an EMBL/GenBank/DDBJ whole genome shotgun (WGS) entry which is preliminary data.</text>
</comment>
<reference evidence="2" key="2">
    <citation type="submission" date="2017-10" db="EMBL/GenBank/DDBJ databases">
        <title>Ladona fulva Genome sequencing and assembly.</title>
        <authorList>
            <person name="Murali S."/>
            <person name="Richards S."/>
            <person name="Bandaranaike D."/>
            <person name="Bellair M."/>
            <person name="Blankenburg K."/>
            <person name="Chao H."/>
            <person name="Dinh H."/>
            <person name="Doddapaneni H."/>
            <person name="Dugan-Rocha S."/>
            <person name="Elkadiri S."/>
            <person name="Gnanaolivu R."/>
            <person name="Hernandez B."/>
            <person name="Skinner E."/>
            <person name="Javaid M."/>
            <person name="Lee S."/>
            <person name="Li M."/>
            <person name="Ming W."/>
            <person name="Munidasa M."/>
            <person name="Muniz J."/>
            <person name="Nguyen L."/>
            <person name="Hughes D."/>
            <person name="Osuji N."/>
            <person name="Pu L.-L."/>
            <person name="Puazo M."/>
            <person name="Qu C."/>
            <person name="Quiroz J."/>
            <person name="Raj R."/>
            <person name="Weissenberger G."/>
            <person name="Xin Y."/>
            <person name="Zou X."/>
            <person name="Han Y."/>
            <person name="Worley K."/>
            <person name="Muzny D."/>
            <person name="Gibbs R."/>
        </authorList>
    </citation>
    <scope>NUCLEOTIDE SEQUENCE</scope>
    <source>
        <strain evidence="2">Sampled in the wild</strain>
    </source>
</reference>
<dbReference type="AlphaFoldDB" id="A0A8K0PB65"/>
<evidence type="ECO:0000259" key="1">
    <source>
        <dbReference type="Pfam" id="PF01425"/>
    </source>
</evidence>
<evidence type="ECO:0000313" key="2">
    <source>
        <dbReference type="EMBL" id="KAG8237214.1"/>
    </source>
</evidence>
<dbReference type="PANTHER" id="PTHR11895">
    <property type="entry name" value="TRANSAMIDASE"/>
    <property type="match status" value="1"/>
</dbReference>
<name>A0A8K0PB65_LADFU</name>
<dbReference type="Pfam" id="PF01425">
    <property type="entry name" value="Amidase"/>
    <property type="match status" value="1"/>
</dbReference>
<dbReference type="Proteomes" id="UP000792457">
    <property type="component" value="Unassembled WGS sequence"/>
</dbReference>
<dbReference type="EMBL" id="KZ309135">
    <property type="protein sequence ID" value="KAG8237214.1"/>
    <property type="molecule type" value="Genomic_DNA"/>
</dbReference>
<dbReference type="InterPro" id="IPR023631">
    <property type="entry name" value="Amidase_dom"/>
</dbReference>
<sequence>MARYDGIEFGIRGTETVSTEEMIASSRAIGFNEVVRGRILAGNYFLLKRRLIADDFQKAWDSGVNFLLTPVTLGDAPHFSEFSSKDNREQCASQDYCTQPVNMAGCPAVSIPIRLSKRGLPLSLQVIGKIYDDGNLLMLAKWIENAANFPQLVIE</sequence>
<dbReference type="GO" id="GO:0070681">
    <property type="term" value="P:glutaminyl-tRNAGln biosynthesis via transamidation"/>
    <property type="evidence" value="ECO:0007669"/>
    <property type="project" value="TreeGrafter"/>
</dbReference>